<dbReference type="RefSeq" id="WP_117722795.1">
    <property type="nucleotide sequence ID" value="NZ_QRKM01000028.1"/>
</dbReference>
<feature type="transmembrane region" description="Helical" evidence="5">
    <location>
        <begin position="189"/>
        <end position="206"/>
    </location>
</feature>
<dbReference type="AlphaFoldDB" id="A0A413IL01"/>
<evidence type="ECO:0000313" key="7">
    <source>
        <dbReference type="EMBL" id="RGY15018.1"/>
    </source>
</evidence>
<feature type="transmembrane region" description="Helical" evidence="5">
    <location>
        <begin position="305"/>
        <end position="327"/>
    </location>
</feature>
<keyword evidence="3 5" id="KW-1133">Transmembrane helix</keyword>
<dbReference type="PANTHER" id="PTHR37422">
    <property type="entry name" value="TEICHURONIC ACID BIOSYNTHESIS PROTEIN TUAE"/>
    <property type="match status" value="1"/>
</dbReference>
<comment type="subcellular location">
    <subcellularLocation>
        <location evidence="1">Membrane</location>
        <topology evidence="1">Multi-pass membrane protein</topology>
    </subcellularLocation>
</comment>
<dbReference type="GO" id="GO:0016874">
    <property type="term" value="F:ligase activity"/>
    <property type="evidence" value="ECO:0007669"/>
    <property type="project" value="UniProtKB-KW"/>
</dbReference>
<dbReference type="PANTHER" id="PTHR37422:SF17">
    <property type="entry name" value="O-ANTIGEN LIGASE"/>
    <property type="match status" value="1"/>
</dbReference>
<dbReference type="InterPro" id="IPR051533">
    <property type="entry name" value="WaaL-like"/>
</dbReference>
<dbReference type="EMBL" id="QSCR01000026">
    <property type="protein sequence ID" value="RGY15018.1"/>
    <property type="molecule type" value="Genomic_DNA"/>
</dbReference>
<feature type="transmembrane region" description="Helical" evidence="5">
    <location>
        <begin position="339"/>
        <end position="372"/>
    </location>
</feature>
<feature type="transmembrane region" description="Helical" evidence="5">
    <location>
        <begin position="86"/>
        <end position="102"/>
    </location>
</feature>
<dbReference type="InterPro" id="IPR007016">
    <property type="entry name" value="O-antigen_ligase-rel_domated"/>
</dbReference>
<feature type="transmembrane region" description="Helical" evidence="5">
    <location>
        <begin position="153"/>
        <end position="182"/>
    </location>
</feature>
<keyword evidence="4 5" id="KW-0472">Membrane</keyword>
<protein>
    <submittedName>
        <fullName evidence="7">O-antigen ligase domain-containing protein</fullName>
    </submittedName>
</protein>
<evidence type="ECO:0000256" key="4">
    <source>
        <dbReference type="ARBA" id="ARBA00023136"/>
    </source>
</evidence>
<comment type="caution">
    <text evidence="7">The sequence shown here is derived from an EMBL/GenBank/DDBJ whole genome shotgun (WGS) entry which is preliminary data.</text>
</comment>
<dbReference type="Proteomes" id="UP000286063">
    <property type="component" value="Unassembled WGS sequence"/>
</dbReference>
<evidence type="ECO:0000259" key="6">
    <source>
        <dbReference type="Pfam" id="PF04932"/>
    </source>
</evidence>
<feature type="transmembrane region" description="Helical" evidence="5">
    <location>
        <begin position="9"/>
        <end position="27"/>
    </location>
</feature>
<evidence type="ECO:0000256" key="1">
    <source>
        <dbReference type="ARBA" id="ARBA00004141"/>
    </source>
</evidence>
<organism evidence="7 8">
    <name type="scientific">Butyricimonas virosa</name>
    <dbReference type="NCBI Taxonomy" id="544645"/>
    <lineage>
        <taxon>Bacteria</taxon>
        <taxon>Pseudomonadati</taxon>
        <taxon>Bacteroidota</taxon>
        <taxon>Bacteroidia</taxon>
        <taxon>Bacteroidales</taxon>
        <taxon>Odoribacteraceae</taxon>
        <taxon>Butyricimonas</taxon>
    </lineage>
</organism>
<gene>
    <name evidence="7" type="ORF">DXA50_13810</name>
</gene>
<evidence type="ECO:0000256" key="3">
    <source>
        <dbReference type="ARBA" id="ARBA00022989"/>
    </source>
</evidence>
<reference evidence="7 8" key="1">
    <citation type="submission" date="2018-08" db="EMBL/GenBank/DDBJ databases">
        <title>A genome reference for cultivated species of the human gut microbiota.</title>
        <authorList>
            <person name="Zou Y."/>
            <person name="Xue W."/>
            <person name="Luo G."/>
        </authorList>
    </citation>
    <scope>NUCLEOTIDE SEQUENCE [LARGE SCALE GENOMIC DNA]</scope>
    <source>
        <strain evidence="7 8">OF02-7</strain>
    </source>
</reference>
<dbReference type="GO" id="GO:0016020">
    <property type="term" value="C:membrane"/>
    <property type="evidence" value="ECO:0007669"/>
    <property type="project" value="UniProtKB-SubCell"/>
</dbReference>
<evidence type="ECO:0000313" key="8">
    <source>
        <dbReference type="Proteomes" id="UP000286063"/>
    </source>
</evidence>
<feature type="transmembrane region" description="Helical" evidence="5">
    <location>
        <begin position="33"/>
        <end position="51"/>
    </location>
</feature>
<proteinExistence type="predicted"/>
<accession>A0A413IL01</accession>
<feature type="transmembrane region" description="Helical" evidence="5">
    <location>
        <begin position="114"/>
        <end position="133"/>
    </location>
</feature>
<dbReference type="Pfam" id="PF04932">
    <property type="entry name" value="Wzy_C"/>
    <property type="match status" value="1"/>
</dbReference>
<keyword evidence="2 5" id="KW-0812">Transmembrane</keyword>
<keyword evidence="7" id="KW-0436">Ligase</keyword>
<feature type="transmembrane region" description="Helical" evidence="5">
    <location>
        <begin position="63"/>
        <end position="80"/>
    </location>
</feature>
<feature type="domain" description="O-antigen ligase-related" evidence="6">
    <location>
        <begin position="173"/>
        <end position="317"/>
    </location>
</feature>
<evidence type="ECO:0000256" key="5">
    <source>
        <dbReference type="SAM" id="Phobius"/>
    </source>
</evidence>
<sequence length="386" mass="44853">MSILRGKLGVYCVLILLLLIFYLQIFVEIPSFRFVQQVFKVVVLVLMSFSFARNFELIRKNHLMILLMLFSMLFVFSSLFSEYFKLVAATLLVLFSGVYFYIETYKNRITDKAVLFFFILYFIISIYKLFISLKSDIGMYGTLEGLGGDNLGYTLLLMFPMCLLYSRKVSLGMALIILVSVLICRKRGAIISMVFPAIIYFIYYFHSFKRNFISVFLSLVLISFISFFLFYFISSYSTTIFSRFESLGEGGSGRDLLYGLIWENWSNSLNILNLLFGYGFYSTMTLTENALGYARYAHSDILEMLYDFGFIGFLLYMGLLGLLGYWVKRLRKYDAKLYYILLSAVFIFIPKALFSGVFFDVEALILMVIIGYCIGKYKQMKYCHES</sequence>
<name>A0A413IL01_9BACT</name>
<feature type="transmembrane region" description="Helical" evidence="5">
    <location>
        <begin position="212"/>
        <end position="233"/>
    </location>
</feature>
<evidence type="ECO:0000256" key="2">
    <source>
        <dbReference type="ARBA" id="ARBA00022692"/>
    </source>
</evidence>